<reference evidence="3" key="1">
    <citation type="submission" date="2009-11" db="EMBL/GenBank/DDBJ databases">
        <authorList>
            <consortium name="The Broad Institute Genome Sequencing Platform"/>
            <person name="Ward D."/>
            <person name="Feldgarden M."/>
            <person name="Earl A."/>
            <person name="Young S.K."/>
            <person name="Zeng Q."/>
            <person name="Koehrsen M."/>
            <person name="Alvarado L."/>
            <person name="Berlin A."/>
            <person name="Bochicchio J."/>
            <person name="Borenstein D."/>
            <person name="Chapman S.B."/>
            <person name="Chen Z."/>
            <person name="Engels R."/>
            <person name="Freedman E."/>
            <person name="Gellesch M."/>
            <person name="Goldberg J."/>
            <person name="Griggs A."/>
            <person name="Gujja S."/>
            <person name="Heilman E."/>
            <person name="Heiman D."/>
            <person name="Hepburn T."/>
            <person name="Howarth C."/>
            <person name="Jen D."/>
            <person name="Larson L."/>
            <person name="Lewis B."/>
            <person name="Mehta T."/>
            <person name="Park D."/>
            <person name="Pearson M."/>
            <person name="Roberts A."/>
            <person name="Saif S."/>
            <person name="Shea T."/>
            <person name="Shenoy N."/>
            <person name="Sisk P."/>
            <person name="Stolte C."/>
            <person name="Sykes S."/>
            <person name="Thomson T."/>
            <person name="Walk T."/>
            <person name="White J."/>
            <person name="Yandava C."/>
            <person name="Izard J."/>
            <person name="Baranova O.V."/>
            <person name="Blanton J.M."/>
            <person name="Tanner A.C."/>
            <person name="Dewhirst F.E."/>
            <person name="Haas B."/>
            <person name="Nusbaum C."/>
            <person name="Birren B."/>
        </authorList>
    </citation>
    <scope>NUCLEOTIDE SEQUENCE [LARGE SCALE GENOMIC DNA]</scope>
    <source>
        <strain evidence="3">1-1 BBBD Race 1</strain>
    </source>
</reference>
<name>A0A0C4F2E0_PUCT1</name>
<reference evidence="4 5" key="3">
    <citation type="journal article" date="2017" name="G3 (Bethesda)">
        <title>Comparative analysis highlights variable genome content of wheat rusts and divergence of the mating loci.</title>
        <authorList>
            <person name="Cuomo C.A."/>
            <person name="Bakkeren G."/>
            <person name="Khalil H.B."/>
            <person name="Panwar V."/>
            <person name="Joly D."/>
            <person name="Linning R."/>
            <person name="Sakthikumar S."/>
            <person name="Song X."/>
            <person name="Adiconis X."/>
            <person name="Fan L."/>
            <person name="Goldberg J.M."/>
            <person name="Levin J.Z."/>
            <person name="Young S."/>
            <person name="Zeng Q."/>
            <person name="Anikster Y."/>
            <person name="Bruce M."/>
            <person name="Wang M."/>
            <person name="Yin C."/>
            <person name="McCallum B."/>
            <person name="Szabo L.J."/>
            <person name="Hulbert S."/>
            <person name="Chen X."/>
            <person name="Fellers J.P."/>
        </authorList>
    </citation>
    <scope>NUCLEOTIDE SEQUENCE</scope>
    <source>
        <strain evidence="5">Isolate 1-1 / race 1 (BBBD)</strain>
        <strain evidence="4">isolate 1-1 / race 1 (BBBD)</strain>
    </source>
</reference>
<dbReference type="AlphaFoldDB" id="A0A0C4F2E0"/>
<dbReference type="EnsemblFungi" id="PTTG_07261-t43_1">
    <property type="protein sequence ID" value="PTTG_07261-t43_1-p1"/>
    <property type="gene ID" value="PTTG_07261"/>
</dbReference>
<gene>
    <name evidence="3" type="ORF">PTTG_07261</name>
</gene>
<feature type="signal peptide" evidence="2">
    <location>
        <begin position="1"/>
        <end position="19"/>
    </location>
</feature>
<feature type="region of interest" description="Disordered" evidence="1">
    <location>
        <begin position="36"/>
        <end position="57"/>
    </location>
</feature>
<evidence type="ECO:0000256" key="2">
    <source>
        <dbReference type="SAM" id="SignalP"/>
    </source>
</evidence>
<protein>
    <submittedName>
        <fullName evidence="3 4">Uncharacterized protein</fullName>
    </submittedName>
</protein>
<feature type="chain" id="PRO_5009386248" evidence="2">
    <location>
        <begin position="20"/>
        <end position="114"/>
    </location>
</feature>
<dbReference type="Proteomes" id="UP000005240">
    <property type="component" value="Unassembled WGS sequence"/>
</dbReference>
<sequence length="114" mass="11855">MLKAITLVFGCFLISHALAARPKGIPKLYQEPPPYAAPAPYAAAPGPHNNPWAPAPWQMPNQLGRNRFFVGDYPPGAAPQPSDAADLLEPSEGDLAVAAVGGANSDGHSSSIKT</sequence>
<proteinExistence type="predicted"/>
<reference evidence="4" key="4">
    <citation type="submission" date="2025-05" db="UniProtKB">
        <authorList>
            <consortium name="EnsemblFungi"/>
        </authorList>
    </citation>
    <scope>IDENTIFICATION</scope>
    <source>
        <strain evidence="4">isolate 1-1 / race 1 (BBBD)</strain>
    </source>
</reference>
<organism evidence="3">
    <name type="scientific">Puccinia triticina (isolate 1-1 / race 1 (BBBD))</name>
    <name type="common">Brown leaf rust fungus</name>
    <dbReference type="NCBI Taxonomy" id="630390"/>
    <lineage>
        <taxon>Eukaryota</taxon>
        <taxon>Fungi</taxon>
        <taxon>Dikarya</taxon>
        <taxon>Basidiomycota</taxon>
        <taxon>Pucciniomycotina</taxon>
        <taxon>Pucciniomycetes</taxon>
        <taxon>Pucciniales</taxon>
        <taxon>Pucciniaceae</taxon>
        <taxon>Puccinia</taxon>
    </lineage>
</organism>
<accession>A0A0C4F2E0</accession>
<evidence type="ECO:0000313" key="3">
    <source>
        <dbReference type="EMBL" id="OAV88450.1"/>
    </source>
</evidence>
<feature type="region of interest" description="Disordered" evidence="1">
    <location>
        <begin position="68"/>
        <end position="87"/>
    </location>
</feature>
<keyword evidence="5" id="KW-1185">Reference proteome</keyword>
<dbReference type="EMBL" id="ADAS02000176">
    <property type="protein sequence ID" value="OAV88450.1"/>
    <property type="molecule type" value="Genomic_DNA"/>
</dbReference>
<reference evidence="3" key="2">
    <citation type="submission" date="2016-05" db="EMBL/GenBank/DDBJ databases">
        <title>Comparative analysis highlights variable genome content of wheat rusts and divergence of the mating loci.</title>
        <authorList>
            <person name="Cuomo C.A."/>
            <person name="Bakkeren G."/>
            <person name="Szabo L."/>
            <person name="Khalil H."/>
            <person name="Joly D."/>
            <person name="Goldberg J."/>
            <person name="Young S."/>
            <person name="Zeng Q."/>
            <person name="Fellers J."/>
        </authorList>
    </citation>
    <scope>NUCLEOTIDE SEQUENCE [LARGE SCALE GENOMIC DNA]</scope>
    <source>
        <strain evidence="3">1-1 BBBD Race 1</strain>
    </source>
</reference>
<evidence type="ECO:0000256" key="1">
    <source>
        <dbReference type="SAM" id="MobiDB-lite"/>
    </source>
</evidence>
<dbReference type="VEuPathDB" id="FungiDB:PTTG_07261"/>
<evidence type="ECO:0000313" key="5">
    <source>
        <dbReference type="Proteomes" id="UP000005240"/>
    </source>
</evidence>
<keyword evidence="2" id="KW-0732">Signal</keyword>
<evidence type="ECO:0000313" key="4">
    <source>
        <dbReference type="EnsemblFungi" id="PTTG_07261-t43_1-p1"/>
    </source>
</evidence>